<dbReference type="AlphaFoldDB" id="A0A1I7WW76"/>
<evidence type="ECO:0000313" key="1">
    <source>
        <dbReference type="Proteomes" id="UP000095283"/>
    </source>
</evidence>
<keyword evidence="1" id="KW-1185">Reference proteome</keyword>
<sequence length="44" mass="5090">MMIISTYGSVKFVSDFFILLKESKWKVKSGMHVTTVFSKNLETM</sequence>
<dbReference type="Proteomes" id="UP000095283">
    <property type="component" value="Unplaced"/>
</dbReference>
<proteinExistence type="predicted"/>
<name>A0A1I7WW76_HETBA</name>
<protein>
    <submittedName>
        <fullName evidence="2">Uncharacterized protein</fullName>
    </submittedName>
</protein>
<reference evidence="2" key="1">
    <citation type="submission" date="2016-11" db="UniProtKB">
        <authorList>
            <consortium name="WormBaseParasite"/>
        </authorList>
    </citation>
    <scope>IDENTIFICATION</scope>
</reference>
<accession>A0A1I7WW76</accession>
<evidence type="ECO:0000313" key="2">
    <source>
        <dbReference type="WBParaSite" id="Hba_09437"/>
    </source>
</evidence>
<organism evidence="1 2">
    <name type="scientific">Heterorhabditis bacteriophora</name>
    <name type="common">Entomopathogenic nematode worm</name>
    <dbReference type="NCBI Taxonomy" id="37862"/>
    <lineage>
        <taxon>Eukaryota</taxon>
        <taxon>Metazoa</taxon>
        <taxon>Ecdysozoa</taxon>
        <taxon>Nematoda</taxon>
        <taxon>Chromadorea</taxon>
        <taxon>Rhabditida</taxon>
        <taxon>Rhabditina</taxon>
        <taxon>Rhabditomorpha</taxon>
        <taxon>Strongyloidea</taxon>
        <taxon>Heterorhabditidae</taxon>
        <taxon>Heterorhabditis</taxon>
    </lineage>
</organism>
<dbReference type="WBParaSite" id="Hba_09437">
    <property type="protein sequence ID" value="Hba_09437"/>
    <property type="gene ID" value="Hba_09437"/>
</dbReference>